<keyword evidence="2" id="KW-0326">Glycosidase</keyword>
<dbReference type="InterPro" id="IPR050542">
    <property type="entry name" value="Glycosyl_Hydrlase18_Chitinase"/>
</dbReference>
<evidence type="ECO:0000313" key="5">
    <source>
        <dbReference type="EMBL" id="GAA1874896.1"/>
    </source>
</evidence>
<protein>
    <recommendedName>
        <fullName evidence="4">GH18 domain-containing protein</fullName>
    </recommendedName>
</protein>
<organism evidence="5 6">
    <name type="scientific">Pseudonocardia ailaonensis</name>
    <dbReference type="NCBI Taxonomy" id="367279"/>
    <lineage>
        <taxon>Bacteria</taxon>
        <taxon>Bacillati</taxon>
        <taxon>Actinomycetota</taxon>
        <taxon>Actinomycetes</taxon>
        <taxon>Pseudonocardiales</taxon>
        <taxon>Pseudonocardiaceae</taxon>
        <taxon>Pseudonocardia</taxon>
    </lineage>
</organism>
<name>A0ABN2NLZ3_9PSEU</name>
<feature type="compositionally biased region" description="Pro residues" evidence="3">
    <location>
        <begin position="33"/>
        <end position="44"/>
    </location>
</feature>
<sequence>MLAGLVGAVGLAACGRPAEAELLKVTDPSTVPATPPPSAAPPPSTSGTPTPSASAAPATTAPTTTAATTTPPRALPKGVLAGYWPTWIPDAVRIRDLPAAYGMVHLFAATPAGTDGTLTWAKPGDGRGAATHLREDVAYARATQKRAVLLSIGGAGHGLTFGSRAVSTRFVDSVRRIVDAELGAVDGIDLNTFEAEQAPNTDEYAWVSRTLKATYGKNFLVTAPPAPWSEIDEAFCRDLARAGLLDLCGPQFYDGPGLTDAAYIADTAAHWATLVGADRLYIGFGVIANAPNYLTAAQCATAYKGVAAAVPGVRGAFCWNTSADEAAGWAFAKTVGPLVSA</sequence>
<gene>
    <name evidence="5" type="ORF">GCM10009836_65100</name>
</gene>
<accession>A0ABN2NLZ3</accession>
<feature type="compositionally biased region" description="Low complexity" evidence="3">
    <location>
        <begin position="45"/>
        <end position="72"/>
    </location>
</feature>
<dbReference type="InterPro" id="IPR001223">
    <property type="entry name" value="Glyco_hydro18_cat"/>
</dbReference>
<dbReference type="EMBL" id="BAAAQK010000028">
    <property type="protein sequence ID" value="GAA1874896.1"/>
    <property type="molecule type" value="Genomic_DNA"/>
</dbReference>
<comment type="caution">
    <text evidence="5">The sequence shown here is derived from an EMBL/GenBank/DDBJ whole genome shotgun (WGS) entry which is preliminary data.</text>
</comment>
<keyword evidence="6" id="KW-1185">Reference proteome</keyword>
<feature type="region of interest" description="Disordered" evidence="3">
    <location>
        <begin position="27"/>
        <end position="75"/>
    </location>
</feature>
<dbReference type="PANTHER" id="PTHR45708:SF49">
    <property type="entry name" value="ENDOCHITINASE"/>
    <property type="match status" value="1"/>
</dbReference>
<dbReference type="Proteomes" id="UP001500449">
    <property type="component" value="Unassembled WGS sequence"/>
</dbReference>
<evidence type="ECO:0000256" key="2">
    <source>
        <dbReference type="ARBA" id="ARBA00023295"/>
    </source>
</evidence>
<evidence type="ECO:0000256" key="3">
    <source>
        <dbReference type="SAM" id="MobiDB-lite"/>
    </source>
</evidence>
<dbReference type="SUPFAM" id="SSF51445">
    <property type="entry name" value="(Trans)glycosidases"/>
    <property type="match status" value="1"/>
</dbReference>
<dbReference type="PANTHER" id="PTHR45708">
    <property type="entry name" value="ENDOCHITINASE"/>
    <property type="match status" value="1"/>
</dbReference>
<feature type="domain" description="GH18" evidence="4">
    <location>
        <begin position="78"/>
        <end position="341"/>
    </location>
</feature>
<evidence type="ECO:0000256" key="1">
    <source>
        <dbReference type="ARBA" id="ARBA00022801"/>
    </source>
</evidence>
<evidence type="ECO:0000313" key="6">
    <source>
        <dbReference type="Proteomes" id="UP001500449"/>
    </source>
</evidence>
<dbReference type="Gene3D" id="3.20.20.80">
    <property type="entry name" value="Glycosidases"/>
    <property type="match status" value="1"/>
</dbReference>
<reference evidence="5 6" key="1">
    <citation type="journal article" date="2019" name="Int. J. Syst. Evol. Microbiol.">
        <title>The Global Catalogue of Microorganisms (GCM) 10K type strain sequencing project: providing services to taxonomists for standard genome sequencing and annotation.</title>
        <authorList>
            <consortium name="The Broad Institute Genomics Platform"/>
            <consortium name="The Broad Institute Genome Sequencing Center for Infectious Disease"/>
            <person name="Wu L."/>
            <person name="Ma J."/>
        </authorList>
    </citation>
    <scope>NUCLEOTIDE SEQUENCE [LARGE SCALE GENOMIC DNA]</scope>
    <source>
        <strain evidence="5 6">JCM 16009</strain>
    </source>
</reference>
<evidence type="ECO:0000259" key="4">
    <source>
        <dbReference type="PROSITE" id="PS51910"/>
    </source>
</evidence>
<proteinExistence type="predicted"/>
<dbReference type="PROSITE" id="PS51910">
    <property type="entry name" value="GH18_2"/>
    <property type="match status" value="1"/>
</dbReference>
<keyword evidence="1" id="KW-0378">Hydrolase</keyword>
<dbReference type="InterPro" id="IPR017853">
    <property type="entry name" value="GH"/>
</dbReference>